<comment type="caution">
    <text evidence="1">The sequence shown here is derived from an EMBL/GenBank/DDBJ whole genome shotgun (WGS) entry which is preliminary data.</text>
</comment>
<dbReference type="EMBL" id="CM044707">
    <property type="protein sequence ID" value="KAI5654035.1"/>
    <property type="molecule type" value="Genomic_DNA"/>
</dbReference>
<proteinExistence type="predicted"/>
<accession>A0ACC0A1B2</accession>
<keyword evidence="2" id="KW-1185">Reference proteome</keyword>
<name>A0ACC0A1B2_CATRO</name>
<protein>
    <submittedName>
        <fullName evidence="1">Uncharacterized protein</fullName>
    </submittedName>
</protein>
<evidence type="ECO:0000313" key="2">
    <source>
        <dbReference type="Proteomes" id="UP001060085"/>
    </source>
</evidence>
<reference evidence="2" key="1">
    <citation type="journal article" date="2023" name="Nat. Plants">
        <title>Single-cell RNA sequencing provides a high-resolution roadmap for understanding the multicellular compartmentation of specialized metabolism.</title>
        <authorList>
            <person name="Sun S."/>
            <person name="Shen X."/>
            <person name="Li Y."/>
            <person name="Li Y."/>
            <person name="Wang S."/>
            <person name="Li R."/>
            <person name="Zhang H."/>
            <person name="Shen G."/>
            <person name="Guo B."/>
            <person name="Wei J."/>
            <person name="Xu J."/>
            <person name="St-Pierre B."/>
            <person name="Chen S."/>
            <person name="Sun C."/>
        </authorList>
    </citation>
    <scope>NUCLEOTIDE SEQUENCE [LARGE SCALE GENOMIC DNA]</scope>
</reference>
<sequence>MDSLEAFLQENIGFEVRKSIEFSFSISGTLLPRWAKILRHFRPDGRKFLDTVAQTGESPSVFSSPWAKRSRTADHRSYVTLACKHGGAIKKYTKPIVDDEEEEIPIKRRGPYGTKKCGCPFKLKGEQMAISKNWQLFVHNGRHNHKRAIYHHGHAQAARLTKEQLQQTE</sequence>
<dbReference type="Proteomes" id="UP001060085">
    <property type="component" value="Linkage Group LG07"/>
</dbReference>
<evidence type="ECO:0000313" key="1">
    <source>
        <dbReference type="EMBL" id="KAI5654035.1"/>
    </source>
</evidence>
<organism evidence="1 2">
    <name type="scientific">Catharanthus roseus</name>
    <name type="common">Madagascar periwinkle</name>
    <name type="synonym">Vinca rosea</name>
    <dbReference type="NCBI Taxonomy" id="4058"/>
    <lineage>
        <taxon>Eukaryota</taxon>
        <taxon>Viridiplantae</taxon>
        <taxon>Streptophyta</taxon>
        <taxon>Embryophyta</taxon>
        <taxon>Tracheophyta</taxon>
        <taxon>Spermatophyta</taxon>
        <taxon>Magnoliopsida</taxon>
        <taxon>eudicotyledons</taxon>
        <taxon>Gunneridae</taxon>
        <taxon>Pentapetalae</taxon>
        <taxon>asterids</taxon>
        <taxon>lamiids</taxon>
        <taxon>Gentianales</taxon>
        <taxon>Apocynaceae</taxon>
        <taxon>Rauvolfioideae</taxon>
        <taxon>Vinceae</taxon>
        <taxon>Catharanthinae</taxon>
        <taxon>Catharanthus</taxon>
    </lineage>
</organism>
<gene>
    <name evidence="1" type="ORF">M9H77_31222</name>
</gene>